<dbReference type="GO" id="GO:0016485">
    <property type="term" value="P:protein processing"/>
    <property type="evidence" value="ECO:0007669"/>
    <property type="project" value="TreeGrafter"/>
</dbReference>
<dbReference type="PANTHER" id="PTHR30302:SF7">
    <property type="entry name" value="F420-NONREDUCING HYDROGENASE II"/>
    <property type="match status" value="1"/>
</dbReference>
<dbReference type="EMBL" id="DRDR01000091">
    <property type="protein sequence ID" value="HDL60232.1"/>
    <property type="molecule type" value="Genomic_DNA"/>
</dbReference>
<dbReference type="Pfam" id="PF01750">
    <property type="entry name" value="HycI"/>
    <property type="match status" value="1"/>
</dbReference>
<dbReference type="Proteomes" id="UP000886381">
    <property type="component" value="Unassembled WGS sequence"/>
</dbReference>
<dbReference type="AlphaFoldDB" id="A0A7V0LTZ6"/>
<gene>
    <name evidence="1" type="ORF">ENH14_02125</name>
</gene>
<dbReference type="CDD" id="cd06067">
    <property type="entry name" value="H2MP_MemB-H2evol"/>
    <property type="match status" value="1"/>
</dbReference>
<dbReference type="InterPro" id="IPR023430">
    <property type="entry name" value="Pept_HybD-like_dom_sf"/>
</dbReference>
<dbReference type="InterPro" id="IPR004420">
    <property type="entry name" value="Pept_A31_hyd_mat_HycI"/>
</dbReference>
<organism evidence="1">
    <name type="scientific">candidate division WOR-3 bacterium</name>
    <dbReference type="NCBI Taxonomy" id="2052148"/>
    <lineage>
        <taxon>Bacteria</taxon>
        <taxon>Bacteria division WOR-3</taxon>
    </lineage>
</organism>
<reference evidence="1" key="1">
    <citation type="journal article" date="2020" name="mSystems">
        <title>Genome- and Community-Level Interaction Insights into Carbon Utilization and Element Cycling Functions of Hydrothermarchaeota in Hydrothermal Sediment.</title>
        <authorList>
            <person name="Zhou Z."/>
            <person name="Liu Y."/>
            <person name="Xu W."/>
            <person name="Pan J."/>
            <person name="Luo Z.H."/>
            <person name="Li M."/>
        </authorList>
    </citation>
    <scope>NUCLEOTIDE SEQUENCE [LARGE SCALE GENOMIC DNA]</scope>
    <source>
        <strain evidence="1">HyVt-28</strain>
    </source>
</reference>
<name>A0A7V0LTZ6_UNCW3</name>
<accession>A0A7V0LTZ6</accession>
<dbReference type="PRINTS" id="PR00446">
    <property type="entry name" value="HYDRGNUPTAKE"/>
</dbReference>
<dbReference type="NCBIfam" id="TIGR00072">
    <property type="entry name" value="hydrog_prot"/>
    <property type="match status" value="1"/>
</dbReference>
<dbReference type="GO" id="GO:0008047">
    <property type="term" value="F:enzyme activator activity"/>
    <property type="evidence" value="ECO:0007669"/>
    <property type="project" value="InterPro"/>
</dbReference>
<evidence type="ECO:0000313" key="1">
    <source>
        <dbReference type="EMBL" id="HDL60232.1"/>
    </source>
</evidence>
<dbReference type="PANTHER" id="PTHR30302">
    <property type="entry name" value="HYDROGENASE 1 MATURATION PROTEASE"/>
    <property type="match status" value="1"/>
</dbReference>
<dbReference type="SUPFAM" id="SSF53163">
    <property type="entry name" value="HybD-like"/>
    <property type="match status" value="1"/>
</dbReference>
<feature type="non-terminal residue" evidence="1">
    <location>
        <position position="115"/>
    </location>
</feature>
<comment type="caution">
    <text evidence="1">The sequence shown here is derived from an EMBL/GenBank/DDBJ whole genome shotgun (WGS) entry which is preliminary data.</text>
</comment>
<dbReference type="Gene3D" id="3.40.50.1450">
    <property type="entry name" value="HybD-like"/>
    <property type="match status" value="1"/>
</dbReference>
<dbReference type="GO" id="GO:0004175">
    <property type="term" value="F:endopeptidase activity"/>
    <property type="evidence" value="ECO:0007669"/>
    <property type="project" value="TreeGrafter"/>
</dbReference>
<sequence>MKIVCGIGNVWRGDDGAGIRAAEMLKEKYQVFICNTYPENFVDEICRLRPEKVIIIDAADFGAEPGTFREIDISEIDSRLLSTHTIPLSFFVSLIKCCCQEVVVYGIQVKDIDFR</sequence>
<dbReference type="InterPro" id="IPR000671">
    <property type="entry name" value="Peptidase_A31"/>
</dbReference>
<protein>
    <submittedName>
        <fullName evidence="1">Hydrogenase 3 maturation endopeptidase HyCI</fullName>
    </submittedName>
</protein>
<proteinExistence type="predicted"/>